<gene>
    <name evidence="2" type="ORF">CGS58_01505</name>
</gene>
<accession>A0A2A7ASP1</accession>
<protein>
    <submittedName>
        <fullName evidence="2">Stage III sporulation protein AG</fullName>
    </submittedName>
</protein>
<sequence length="170" mass="18173">MKEGQEKTGVVTLRSLLEKQNRTKLAVVLGAAAMILLLLSELLPTNAVKAPVLAPADETAYREQLEEQLQELIEQIDGAGTTTVMITLESGEETVYATDTQSGQTQSQETHVLLEDGTALAQTIYLPQVCGAAVVCDGGGDIRVAAQITELVRALLDLSANRIVVAQRRS</sequence>
<dbReference type="RefSeq" id="WP_097838681.1">
    <property type="nucleotide sequence ID" value="NZ_NMTY01000004.1"/>
</dbReference>
<evidence type="ECO:0000313" key="2">
    <source>
        <dbReference type="EMBL" id="PDX82174.1"/>
    </source>
</evidence>
<feature type="transmembrane region" description="Helical" evidence="1">
    <location>
        <begin position="25"/>
        <end position="43"/>
    </location>
</feature>
<keyword evidence="1" id="KW-0812">Transmembrane</keyword>
<dbReference type="Proteomes" id="UP000220005">
    <property type="component" value="Unassembled WGS sequence"/>
</dbReference>
<name>A0A2A7ASP1_9FIRM</name>
<keyword evidence="1" id="KW-0472">Membrane</keyword>
<organism evidence="2 3">
    <name type="scientific">Faecalibacterium prausnitzii</name>
    <dbReference type="NCBI Taxonomy" id="853"/>
    <lineage>
        <taxon>Bacteria</taxon>
        <taxon>Bacillati</taxon>
        <taxon>Bacillota</taxon>
        <taxon>Clostridia</taxon>
        <taxon>Eubacteriales</taxon>
        <taxon>Oscillospiraceae</taxon>
        <taxon>Faecalibacterium</taxon>
    </lineage>
</organism>
<proteinExistence type="predicted"/>
<reference evidence="2 3" key="1">
    <citation type="journal article" date="2017" name="Front. Microbiol.">
        <title>New Insights into the Diversity of the Genus Faecalibacterium.</title>
        <authorList>
            <person name="Benevides L."/>
            <person name="Burman S."/>
            <person name="Martin R."/>
            <person name="Robert V."/>
            <person name="Thomas M."/>
            <person name="Miquel S."/>
            <person name="Chain F."/>
            <person name="Sokol H."/>
            <person name="Bermudez-Humaran L.G."/>
            <person name="Morrison M."/>
            <person name="Langella P."/>
            <person name="Azevedo V.A."/>
            <person name="Chatel J.M."/>
            <person name="Soares S."/>
        </authorList>
    </citation>
    <scope>NUCLEOTIDE SEQUENCE [LARGE SCALE GENOMIC DNA]</scope>
    <source>
        <strain evidence="2 3">CNCM I 4575</strain>
    </source>
</reference>
<evidence type="ECO:0000256" key="1">
    <source>
        <dbReference type="SAM" id="Phobius"/>
    </source>
</evidence>
<keyword evidence="1" id="KW-1133">Transmembrane helix</keyword>
<dbReference type="AlphaFoldDB" id="A0A2A7ASP1"/>
<evidence type="ECO:0000313" key="3">
    <source>
        <dbReference type="Proteomes" id="UP000220005"/>
    </source>
</evidence>
<dbReference type="EMBL" id="NMTY01000004">
    <property type="protein sequence ID" value="PDX82174.1"/>
    <property type="molecule type" value="Genomic_DNA"/>
</dbReference>
<comment type="caution">
    <text evidence="2">The sequence shown here is derived from an EMBL/GenBank/DDBJ whole genome shotgun (WGS) entry which is preliminary data.</text>
</comment>